<gene>
    <name evidence="6" type="ORF">METEAL_33790</name>
</gene>
<dbReference type="GO" id="GO:0043546">
    <property type="term" value="F:molybdopterin cofactor binding"/>
    <property type="evidence" value="ECO:0007669"/>
    <property type="project" value="InterPro"/>
</dbReference>
<dbReference type="SMART" id="SM00926">
    <property type="entry name" value="Molybdop_Fe4S4"/>
    <property type="match status" value="1"/>
</dbReference>
<dbReference type="RefSeq" id="WP_316412881.1">
    <property type="nucleotide sequence ID" value="NZ_AP027080.1"/>
</dbReference>
<evidence type="ECO:0000256" key="2">
    <source>
        <dbReference type="ARBA" id="ARBA00022723"/>
    </source>
</evidence>
<dbReference type="Proteomes" id="UP001238179">
    <property type="component" value="Chromosome"/>
</dbReference>
<dbReference type="GO" id="GO:0016491">
    <property type="term" value="F:oxidoreductase activity"/>
    <property type="evidence" value="ECO:0007669"/>
    <property type="project" value="InterPro"/>
</dbReference>
<dbReference type="Pfam" id="PF00384">
    <property type="entry name" value="Molybdopterin"/>
    <property type="match status" value="1"/>
</dbReference>
<evidence type="ECO:0000313" key="6">
    <source>
        <dbReference type="EMBL" id="BDU74205.1"/>
    </source>
</evidence>
<reference evidence="7" key="1">
    <citation type="journal article" date="2023" name="Int. J. Syst. Evol. Microbiol.">
        <title>Mesoterricola silvestris gen. nov., sp. nov., Mesoterricola sediminis sp. nov., Geothrix oryzae sp. nov., Geothrix edaphica sp. nov., Geothrix rubra sp. nov., and Geothrix limicola sp. nov., six novel members of Acidobacteriota isolated from soils.</title>
        <authorList>
            <person name="Itoh H."/>
            <person name="Sugisawa Y."/>
            <person name="Mise K."/>
            <person name="Xu Z."/>
            <person name="Kuniyasu M."/>
            <person name="Ushijima N."/>
            <person name="Kawano K."/>
            <person name="Kobayashi E."/>
            <person name="Shiratori Y."/>
            <person name="Masuda Y."/>
            <person name="Senoo K."/>
        </authorList>
    </citation>
    <scope>NUCLEOTIDE SEQUENCE [LARGE SCALE GENOMIC DNA]</scope>
    <source>
        <strain evidence="7">W79</strain>
    </source>
</reference>
<dbReference type="Gene3D" id="2.20.25.90">
    <property type="entry name" value="ADC-like domains"/>
    <property type="match status" value="1"/>
</dbReference>
<dbReference type="Pfam" id="PF01568">
    <property type="entry name" value="Molydop_binding"/>
    <property type="match status" value="1"/>
</dbReference>
<keyword evidence="4" id="KW-0411">Iron-sulfur</keyword>
<dbReference type="InterPro" id="IPR006963">
    <property type="entry name" value="Mopterin_OxRdtase_4Fe-4S_dom"/>
</dbReference>
<comment type="similarity">
    <text evidence="1">Belongs to the prokaryotic molybdopterin-containing oxidoreductase family.</text>
</comment>
<dbReference type="EMBL" id="AP027080">
    <property type="protein sequence ID" value="BDU74205.1"/>
    <property type="molecule type" value="Genomic_DNA"/>
</dbReference>
<organism evidence="6 7">
    <name type="scientific">Mesoterricola silvestris</name>
    <dbReference type="NCBI Taxonomy" id="2927979"/>
    <lineage>
        <taxon>Bacteria</taxon>
        <taxon>Pseudomonadati</taxon>
        <taxon>Acidobacteriota</taxon>
        <taxon>Holophagae</taxon>
        <taxon>Holophagales</taxon>
        <taxon>Holophagaceae</taxon>
        <taxon>Mesoterricola</taxon>
    </lineage>
</organism>
<dbReference type="InterPro" id="IPR009010">
    <property type="entry name" value="Asp_de-COase-like_dom_sf"/>
</dbReference>
<feature type="domain" description="4Fe-4S Mo/W bis-MGD-type" evidence="5">
    <location>
        <begin position="1"/>
        <end position="58"/>
    </location>
</feature>
<dbReference type="Gene3D" id="2.40.40.20">
    <property type="match status" value="1"/>
</dbReference>
<dbReference type="InterPro" id="IPR006657">
    <property type="entry name" value="MoPterin_dinucl-bd_dom"/>
</dbReference>
<keyword evidence="7" id="KW-1185">Reference proteome</keyword>
<dbReference type="Gene3D" id="3.40.50.740">
    <property type="match status" value="1"/>
</dbReference>
<dbReference type="AlphaFoldDB" id="A0AA48GTR5"/>
<name>A0AA48GTR5_9BACT</name>
<dbReference type="InterPro" id="IPR050612">
    <property type="entry name" value="Prok_Mopterin_Oxidored"/>
</dbReference>
<evidence type="ECO:0000256" key="4">
    <source>
        <dbReference type="ARBA" id="ARBA00023014"/>
    </source>
</evidence>
<evidence type="ECO:0000256" key="1">
    <source>
        <dbReference type="ARBA" id="ARBA00010312"/>
    </source>
</evidence>
<dbReference type="PANTHER" id="PTHR43742:SF6">
    <property type="entry name" value="OXIDOREDUCTASE YYAE-RELATED"/>
    <property type="match status" value="1"/>
</dbReference>
<evidence type="ECO:0000256" key="3">
    <source>
        <dbReference type="ARBA" id="ARBA00023004"/>
    </source>
</evidence>
<dbReference type="KEGG" id="msil:METEAL_33790"/>
<keyword evidence="3" id="KW-0408">Iron</keyword>
<dbReference type="GO" id="GO:0046872">
    <property type="term" value="F:metal ion binding"/>
    <property type="evidence" value="ECO:0007669"/>
    <property type="project" value="UniProtKB-KW"/>
</dbReference>
<evidence type="ECO:0000259" key="5">
    <source>
        <dbReference type="PROSITE" id="PS51669"/>
    </source>
</evidence>
<dbReference type="Gene3D" id="3.40.228.10">
    <property type="entry name" value="Dimethylsulfoxide Reductase, domain 2"/>
    <property type="match status" value="1"/>
</dbReference>
<dbReference type="SUPFAM" id="SSF50692">
    <property type="entry name" value="ADC-like"/>
    <property type="match status" value="1"/>
</dbReference>
<accession>A0AA48GTR5</accession>
<dbReference type="Gene3D" id="3.30.2070.10">
    <property type="entry name" value="Formate dehydrogenase/DMSO reductase"/>
    <property type="match status" value="1"/>
</dbReference>
<dbReference type="Pfam" id="PF04879">
    <property type="entry name" value="Molybdop_Fe4S4"/>
    <property type="match status" value="1"/>
</dbReference>
<sequence length="670" mass="72511">MPVFTSACPRNCYSTCSLRVTVKKGRITALDAHPGNRATPEGPCLKGLSYLERVEPGSRLLTPLVRGKDGAFSPLAWDAALDLMASRFLDIRERFGPRAVMHYAGSGTKGLLNGNSMAFWRRFGGCTTTYGDLCWPAGLEATRLTLGDNRHNAPWDLANAALILMWGKNAAETNVHQMRFVDQALAAGGRLVVIDPRRTGTAERAELLVQPRPGTDAALALALAHVLIREGLVDRPFIDAHVLGFEDYARAVEAWTPQRCEAVTGVPAREVEALARDLGTVKPVTLCAGFGMQRYTNSGQTMRALLALLAITGNLGRPGAGWVYANLQSDVFSAVKDPLDFFPPEVPDGVVRVSLSTARLGSDMAAQADPPLRAAWVERGNPVGQNPDTARVREAFRALEFRVVVDERLTDTAREADLVLPSKSLFEQTDVIGAYWHPYLQIRPKLVEPPEEVKPESEILWHLARRMGLDTAGLVAPGAEEAWLEAKLGRFPGLTLDALREGPVLAPGCEEVAFADLAFPTPSGRIELRSEEAARRWKVDPLPGYSAPLESSPGAYPLTLLTPNHKNAIHSQFVTLSCLRDPGPRLHLGPGDAAARGIRQGDRVRVFNGRGELFLPANLDLSLLPGVVVAHNGYGAEHGGSVNLLSLGRETDMAHGAAFHDNLVDVEKAP</sequence>
<dbReference type="PANTHER" id="PTHR43742">
    <property type="entry name" value="TRIMETHYLAMINE-N-OXIDE REDUCTASE"/>
    <property type="match status" value="1"/>
</dbReference>
<dbReference type="InterPro" id="IPR006656">
    <property type="entry name" value="Mopterin_OxRdtase"/>
</dbReference>
<dbReference type="GO" id="GO:0051536">
    <property type="term" value="F:iron-sulfur cluster binding"/>
    <property type="evidence" value="ECO:0007669"/>
    <property type="project" value="UniProtKB-KW"/>
</dbReference>
<evidence type="ECO:0000313" key="7">
    <source>
        <dbReference type="Proteomes" id="UP001238179"/>
    </source>
</evidence>
<proteinExistence type="inferred from homology"/>
<dbReference type="PROSITE" id="PS51669">
    <property type="entry name" value="4FE4S_MOW_BIS_MGD"/>
    <property type="match status" value="1"/>
</dbReference>
<keyword evidence="2" id="KW-0479">Metal-binding</keyword>
<dbReference type="SUPFAM" id="SSF53706">
    <property type="entry name" value="Formate dehydrogenase/DMSO reductase, domains 1-3"/>
    <property type="match status" value="1"/>
</dbReference>
<protein>
    <submittedName>
        <fullName evidence="6">Dehydrogenase</fullName>
    </submittedName>
</protein>